<evidence type="ECO:0000313" key="4">
    <source>
        <dbReference type="Proteomes" id="UP001595690"/>
    </source>
</evidence>
<comment type="caution">
    <text evidence="3">The sequence shown here is derived from an EMBL/GenBank/DDBJ whole genome shotgun (WGS) entry which is preliminary data.</text>
</comment>
<protein>
    <submittedName>
        <fullName evidence="3">META domain-containing protein</fullName>
    </submittedName>
</protein>
<sequence>MSYRVLVAALAAALLATGCSGTSTGGGGGEVKGKVFRSAFVTEQGKPRALVEGTNIELRFTDDGRLLASAGCNQMQGPVSLDGGKIAVPDLGMTAMGCPSPELHTQDEWLSKLLRASPSWRMDGTNLVVTGSNAEIVLGPEAPATLEGGTWKLASLIQADSVSSTPAGVEATIKFENGKLDAKTGCNDAFGTYKVDGSTITFELGHTEKSCEPDKMAVEKVVLETLKGQVTYKIDRNNLTLTTTKGDGIGLSK</sequence>
<dbReference type="InterPro" id="IPR053147">
    <property type="entry name" value="Hsp_HslJ-like"/>
</dbReference>
<feature type="chain" id="PRO_5045495367" evidence="1">
    <location>
        <begin position="26"/>
        <end position="253"/>
    </location>
</feature>
<accession>A0ABV8BPC1</accession>
<feature type="domain" description="DUF306" evidence="2">
    <location>
        <begin position="49"/>
        <end position="134"/>
    </location>
</feature>
<dbReference type="PANTHER" id="PTHR35535">
    <property type="entry name" value="HEAT SHOCK PROTEIN HSLJ"/>
    <property type="match status" value="1"/>
</dbReference>
<gene>
    <name evidence="3" type="ORF">ACFOWZ_09640</name>
</gene>
<dbReference type="PROSITE" id="PS51257">
    <property type="entry name" value="PROKAR_LIPOPROTEIN"/>
    <property type="match status" value="1"/>
</dbReference>
<name>A0ABV8BPC1_9PSEU</name>
<dbReference type="Proteomes" id="UP001595690">
    <property type="component" value="Unassembled WGS sequence"/>
</dbReference>
<dbReference type="Gene3D" id="2.40.128.270">
    <property type="match status" value="2"/>
</dbReference>
<dbReference type="Pfam" id="PF03724">
    <property type="entry name" value="META"/>
    <property type="match status" value="2"/>
</dbReference>
<evidence type="ECO:0000313" key="3">
    <source>
        <dbReference type="EMBL" id="MFC3891740.1"/>
    </source>
</evidence>
<feature type="signal peptide" evidence="1">
    <location>
        <begin position="1"/>
        <end position="25"/>
    </location>
</feature>
<dbReference type="InterPro" id="IPR005184">
    <property type="entry name" value="DUF306_Meta_HslJ"/>
</dbReference>
<reference evidence="4" key="1">
    <citation type="journal article" date="2019" name="Int. J. Syst. Evol. Microbiol.">
        <title>The Global Catalogue of Microorganisms (GCM) 10K type strain sequencing project: providing services to taxonomists for standard genome sequencing and annotation.</title>
        <authorList>
            <consortium name="The Broad Institute Genomics Platform"/>
            <consortium name="The Broad Institute Genome Sequencing Center for Infectious Disease"/>
            <person name="Wu L."/>
            <person name="Ma J."/>
        </authorList>
    </citation>
    <scope>NUCLEOTIDE SEQUENCE [LARGE SCALE GENOMIC DNA]</scope>
    <source>
        <strain evidence="4">CGMCC 4.7405</strain>
    </source>
</reference>
<proteinExistence type="predicted"/>
<feature type="domain" description="DUF306" evidence="2">
    <location>
        <begin position="144"/>
        <end position="247"/>
    </location>
</feature>
<dbReference type="PANTHER" id="PTHR35535:SF1">
    <property type="entry name" value="HEAT SHOCK PROTEIN HSLJ"/>
    <property type="match status" value="1"/>
</dbReference>
<dbReference type="RefSeq" id="WP_382371254.1">
    <property type="nucleotide sequence ID" value="NZ_JBHRZI010000011.1"/>
</dbReference>
<organism evidence="3 4">
    <name type="scientific">Lentzea rhizosphaerae</name>
    <dbReference type="NCBI Taxonomy" id="2041025"/>
    <lineage>
        <taxon>Bacteria</taxon>
        <taxon>Bacillati</taxon>
        <taxon>Actinomycetota</taxon>
        <taxon>Actinomycetes</taxon>
        <taxon>Pseudonocardiales</taxon>
        <taxon>Pseudonocardiaceae</taxon>
        <taxon>Lentzea</taxon>
    </lineage>
</organism>
<evidence type="ECO:0000259" key="2">
    <source>
        <dbReference type="Pfam" id="PF03724"/>
    </source>
</evidence>
<keyword evidence="1" id="KW-0732">Signal</keyword>
<dbReference type="EMBL" id="JBHRZI010000011">
    <property type="protein sequence ID" value="MFC3891740.1"/>
    <property type="molecule type" value="Genomic_DNA"/>
</dbReference>
<keyword evidence="4" id="KW-1185">Reference proteome</keyword>
<dbReference type="InterPro" id="IPR038670">
    <property type="entry name" value="HslJ-like_sf"/>
</dbReference>
<evidence type="ECO:0000256" key="1">
    <source>
        <dbReference type="SAM" id="SignalP"/>
    </source>
</evidence>